<sequence length="396" mass="42767">MPMFRVRLLRDGQLATQAMEAADEAELRARLRASAAPAMVLDVRRQRRLGGARRQPRFALALFLQELSSLLDAGLVLIEALEALHGQRDGGRQAQQVIGRVLAVMVEGQPFSAALARQPGIFPALLVATIASAEGNGQLPEVLRRYQQYEHRIEQIRKRVTGAMVYPGVVIGVGFCILLFMAFFVIPRFSAVFEALSTLPPTARLMLAWSGLLARHGALVWAALAGSIAAIGLALRTQAAKRAARQLVWRLPKLREAGRLFALTRFYRTVGLLIHGGTPAIAALEMAGRLLPEPYRAGLAAALVDLRAGLPVSAVLASRKLTTSVAERLLRVGEQSGDLGGMCEQIAHFHDAALDRSVELLSKIFEPVLMLAVGATVGTVVILLYLPIFELASSLG</sequence>
<keyword evidence="7 10" id="KW-1133">Transmembrane helix</keyword>
<organism evidence="12 13">
    <name type="scientific">Burkholderia gladioli</name>
    <name type="common">Pseudomonas marginata</name>
    <name type="synonym">Phytomonas marginata</name>
    <dbReference type="NCBI Taxonomy" id="28095"/>
    <lineage>
        <taxon>Bacteria</taxon>
        <taxon>Pseudomonadati</taxon>
        <taxon>Pseudomonadota</taxon>
        <taxon>Betaproteobacteria</taxon>
        <taxon>Burkholderiales</taxon>
        <taxon>Burkholderiaceae</taxon>
        <taxon>Burkholderia</taxon>
    </lineage>
</organism>
<dbReference type="RefSeq" id="WP_098151900.1">
    <property type="nucleotide sequence ID" value="NZ_CP065596.1"/>
</dbReference>
<keyword evidence="8 10" id="KW-0472">Membrane</keyword>
<evidence type="ECO:0000256" key="4">
    <source>
        <dbReference type="ARBA" id="ARBA00022475"/>
    </source>
</evidence>
<keyword evidence="5" id="KW-0997">Cell inner membrane</keyword>
<feature type="domain" description="Type II secretion system protein GspF" evidence="11">
    <location>
        <begin position="266"/>
        <end position="387"/>
    </location>
</feature>
<comment type="caution">
    <text evidence="12">The sequence shown here is derived from an EMBL/GenBank/DDBJ whole genome shotgun (WGS) entry which is preliminary data.</text>
</comment>
<evidence type="ECO:0000259" key="11">
    <source>
        <dbReference type="Pfam" id="PF00482"/>
    </source>
</evidence>
<reference evidence="13" key="1">
    <citation type="submission" date="2017-09" db="EMBL/GenBank/DDBJ databases">
        <title>FDA dAtabase for Regulatory Grade micrObial Sequences (FDA-ARGOS): Supporting development and validation of Infectious Disease Dx tests.</title>
        <authorList>
            <person name="Minogue T."/>
            <person name="Wolcott M."/>
            <person name="Wasieloski L."/>
            <person name="Aguilar W."/>
            <person name="Moore D."/>
            <person name="Tallon L."/>
            <person name="Sadzewicz L."/>
            <person name="Ott S."/>
            <person name="Zhao X."/>
            <person name="Nagaraj S."/>
            <person name="Vavikolanu K."/>
            <person name="Aluvathingal J."/>
            <person name="Nadendla S."/>
            <person name="Sichtig H."/>
        </authorList>
    </citation>
    <scope>NUCLEOTIDE SEQUENCE [LARGE SCALE GENOMIC DNA]</scope>
    <source>
        <strain evidence="13">FDAARGOS_390</strain>
    </source>
</reference>
<dbReference type="PANTHER" id="PTHR30012">
    <property type="entry name" value="GENERAL SECRETION PATHWAY PROTEIN"/>
    <property type="match status" value="1"/>
</dbReference>
<feature type="transmembrane region" description="Helical" evidence="10">
    <location>
        <begin position="165"/>
        <end position="186"/>
    </location>
</feature>
<dbReference type="PROSITE" id="PS00874">
    <property type="entry name" value="T2SP_F"/>
    <property type="match status" value="1"/>
</dbReference>
<evidence type="ECO:0000256" key="1">
    <source>
        <dbReference type="ARBA" id="ARBA00004429"/>
    </source>
</evidence>
<evidence type="ECO:0000256" key="3">
    <source>
        <dbReference type="ARBA" id="ARBA00022448"/>
    </source>
</evidence>
<comment type="similarity">
    <text evidence="2 9">Belongs to the GSP F family.</text>
</comment>
<gene>
    <name evidence="12" type="ORF">CRM94_08215</name>
</gene>
<evidence type="ECO:0000256" key="10">
    <source>
        <dbReference type="SAM" id="Phobius"/>
    </source>
</evidence>
<dbReference type="GO" id="GO:0005886">
    <property type="term" value="C:plasma membrane"/>
    <property type="evidence" value="ECO:0007669"/>
    <property type="project" value="UniProtKB-SubCell"/>
</dbReference>
<name>A0A2A7SF05_BURGA</name>
<feature type="domain" description="Type II secretion system protein GspF" evidence="11">
    <location>
        <begin position="63"/>
        <end position="187"/>
    </location>
</feature>
<evidence type="ECO:0000256" key="9">
    <source>
        <dbReference type="RuleBase" id="RU003923"/>
    </source>
</evidence>
<evidence type="ECO:0000313" key="13">
    <source>
        <dbReference type="Proteomes" id="UP000220629"/>
    </source>
</evidence>
<keyword evidence="3 9" id="KW-0813">Transport</keyword>
<dbReference type="GO" id="GO:0015628">
    <property type="term" value="P:protein secretion by the type II secretion system"/>
    <property type="evidence" value="ECO:0007669"/>
    <property type="project" value="TreeGrafter"/>
</dbReference>
<dbReference type="Proteomes" id="UP000220629">
    <property type="component" value="Unassembled WGS sequence"/>
</dbReference>
<dbReference type="InterPro" id="IPR018076">
    <property type="entry name" value="T2SS_GspF_dom"/>
</dbReference>
<feature type="transmembrane region" description="Helical" evidence="10">
    <location>
        <begin position="368"/>
        <end position="388"/>
    </location>
</feature>
<evidence type="ECO:0000256" key="5">
    <source>
        <dbReference type="ARBA" id="ARBA00022519"/>
    </source>
</evidence>
<evidence type="ECO:0000256" key="7">
    <source>
        <dbReference type="ARBA" id="ARBA00022989"/>
    </source>
</evidence>
<keyword evidence="4" id="KW-1003">Cell membrane</keyword>
<accession>A0A2A7SF05</accession>
<evidence type="ECO:0000256" key="2">
    <source>
        <dbReference type="ARBA" id="ARBA00005745"/>
    </source>
</evidence>
<dbReference type="InterPro" id="IPR042094">
    <property type="entry name" value="T2SS_GspF_sf"/>
</dbReference>
<proteinExistence type="inferred from homology"/>
<evidence type="ECO:0000256" key="6">
    <source>
        <dbReference type="ARBA" id="ARBA00022692"/>
    </source>
</evidence>
<dbReference type="Gene3D" id="1.20.81.30">
    <property type="entry name" value="Type II secretion system (T2SS), domain F"/>
    <property type="match status" value="2"/>
</dbReference>
<evidence type="ECO:0000256" key="8">
    <source>
        <dbReference type="ARBA" id="ARBA00023136"/>
    </source>
</evidence>
<feature type="transmembrane region" description="Helical" evidence="10">
    <location>
        <begin position="206"/>
        <end position="235"/>
    </location>
</feature>
<dbReference type="InterPro" id="IPR001992">
    <property type="entry name" value="T2SS_GspF/T4SS_PilC_CS"/>
</dbReference>
<keyword evidence="6 9" id="KW-0812">Transmembrane</keyword>
<dbReference type="EMBL" id="PDDY01000001">
    <property type="protein sequence ID" value="PEH42126.1"/>
    <property type="molecule type" value="Genomic_DNA"/>
</dbReference>
<dbReference type="PRINTS" id="PR00812">
    <property type="entry name" value="BCTERIALGSPF"/>
</dbReference>
<dbReference type="AlphaFoldDB" id="A0A2A7SF05"/>
<comment type="subcellular location">
    <subcellularLocation>
        <location evidence="1 9">Cell inner membrane</location>
        <topology evidence="1 9">Multi-pass membrane protein</topology>
    </subcellularLocation>
</comment>
<evidence type="ECO:0000313" key="12">
    <source>
        <dbReference type="EMBL" id="PEH42126.1"/>
    </source>
</evidence>
<dbReference type="Pfam" id="PF00482">
    <property type="entry name" value="T2SSF"/>
    <property type="match status" value="2"/>
</dbReference>
<protein>
    <submittedName>
        <fullName evidence="12">Type II secretion system protein</fullName>
    </submittedName>
</protein>
<dbReference type="PANTHER" id="PTHR30012:SF7">
    <property type="entry name" value="PROTEIN TRANSPORT PROTEIN HOFC HOMOLOG"/>
    <property type="match status" value="1"/>
</dbReference>
<dbReference type="InterPro" id="IPR003004">
    <property type="entry name" value="GspF/PilC"/>
</dbReference>